<proteinExistence type="inferred from homology"/>
<protein>
    <submittedName>
        <fullName evidence="3">Cytochrome P450</fullName>
    </submittedName>
</protein>
<name>A0A7X0F0M3_9ACTN</name>
<comment type="caution">
    <text evidence="3">The sequence shown here is derived from an EMBL/GenBank/DDBJ whole genome shotgun (WGS) entry which is preliminary data.</text>
</comment>
<keyword evidence="2" id="KW-0408">Iron</keyword>
<evidence type="ECO:0000313" key="3">
    <source>
        <dbReference type="EMBL" id="MBB6347811.1"/>
    </source>
</evidence>
<dbReference type="PROSITE" id="PS00086">
    <property type="entry name" value="CYTOCHROME_P450"/>
    <property type="match status" value="1"/>
</dbReference>
<keyword evidence="2" id="KW-0349">Heme</keyword>
<dbReference type="InterPro" id="IPR001128">
    <property type="entry name" value="Cyt_P450"/>
</dbReference>
<accession>A0A7X0F0M3</accession>
<dbReference type="GO" id="GO:0004497">
    <property type="term" value="F:monooxygenase activity"/>
    <property type="evidence" value="ECO:0007669"/>
    <property type="project" value="UniProtKB-KW"/>
</dbReference>
<dbReference type="GO" id="GO:0016705">
    <property type="term" value="F:oxidoreductase activity, acting on paired donors, with incorporation or reduction of molecular oxygen"/>
    <property type="evidence" value="ECO:0007669"/>
    <property type="project" value="InterPro"/>
</dbReference>
<dbReference type="Gene3D" id="1.10.630.10">
    <property type="entry name" value="Cytochrome P450"/>
    <property type="match status" value="1"/>
</dbReference>
<gene>
    <name evidence="3" type="ORF">FHU36_004356</name>
</gene>
<evidence type="ECO:0000256" key="1">
    <source>
        <dbReference type="ARBA" id="ARBA00010617"/>
    </source>
</evidence>
<dbReference type="CDD" id="cd20625">
    <property type="entry name" value="CYP164-like"/>
    <property type="match status" value="1"/>
</dbReference>
<dbReference type="AlphaFoldDB" id="A0A7X0F0M3"/>
<dbReference type="SUPFAM" id="SSF48264">
    <property type="entry name" value="Cytochrome P450"/>
    <property type="match status" value="1"/>
</dbReference>
<dbReference type="GO" id="GO:0020037">
    <property type="term" value="F:heme binding"/>
    <property type="evidence" value="ECO:0007669"/>
    <property type="project" value="InterPro"/>
</dbReference>
<comment type="similarity">
    <text evidence="1 2">Belongs to the cytochrome P450 family.</text>
</comment>
<keyword evidence="4" id="KW-1185">Reference proteome</keyword>
<evidence type="ECO:0000313" key="4">
    <source>
        <dbReference type="Proteomes" id="UP000583800"/>
    </source>
</evidence>
<dbReference type="Pfam" id="PF00067">
    <property type="entry name" value="p450"/>
    <property type="match status" value="1"/>
</dbReference>
<dbReference type="GO" id="GO:0005506">
    <property type="term" value="F:iron ion binding"/>
    <property type="evidence" value="ECO:0007669"/>
    <property type="project" value="InterPro"/>
</dbReference>
<keyword evidence="2" id="KW-0479">Metal-binding</keyword>
<dbReference type="InterPro" id="IPR017972">
    <property type="entry name" value="Cyt_P450_CS"/>
</dbReference>
<dbReference type="RefSeq" id="WP_185085693.1">
    <property type="nucleotide sequence ID" value="NZ_JACHJB010000002.1"/>
</dbReference>
<reference evidence="3 4" key="1">
    <citation type="submission" date="2020-08" db="EMBL/GenBank/DDBJ databases">
        <title>Sequencing the genomes of 1000 actinobacteria strains.</title>
        <authorList>
            <person name="Klenk H.-P."/>
        </authorList>
    </citation>
    <scope>NUCLEOTIDE SEQUENCE [LARGE SCALE GENOMIC DNA]</scope>
    <source>
        <strain evidence="3 4">DSM 45913</strain>
    </source>
</reference>
<dbReference type="InterPro" id="IPR036396">
    <property type="entry name" value="Cyt_P450_sf"/>
</dbReference>
<dbReference type="PANTHER" id="PTHR46696:SF1">
    <property type="entry name" value="CYTOCHROME P450 YJIB-RELATED"/>
    <property type="match status" value="1"/>
</dbReference>
<keyword evidence="2" id="KW-0503">Monooxygenase</keyword>
<organism evidence="3 4">
    <name type="scientific">Nonomuraea muscovyensis</name>
    <dbReference type="NCBI Taxonomy" id="1124761"/>
    <lineage>
        <taxon>Bacteria</taxon>
        <taxon>Bacillati</taxon>
        <taxon>Actinomycetota</taxon>
        <taxon>Actinomycetes</taxon>
        <taxon>Streptosporangiales</taxon>
        <taxon>Streptosporangiaceae</taxon>
        <taxon>Nonomuraea</taxon>
    </lineage>
</organism>
<dbReference type="PRINTS" id="PR00359">
    <property type="entry name" value="BP450"/>
</dbReference>
<dbReference type="InterPro" id="IPR002397">
    <property type="entry name" value="Cyt_P450_B"/>
</dbReference>
<dbReference type="EMBL" id="JACHJB010000002">
    <property type="protein sequence ID" value="MBB6347811.1"/>
    <property type="molecule type" value="Genomic_DNA"/>
</dbReference>
<dbReference type="Proteomes" id="UP000583800">
    <property type="component" value="Unassembled WGS sequence"/>
</dbReference>
<evidence type="ECO:0000256" key="2">
    <source>
        <dbReference type="RuleBase" id="RU000461"/>
    </source>
</evidence>
<dbReference type="PANTHER" id="PTHR46696">
    <property type="entry name" value="P450, PUTATIVE (EUROFUNG)-RELATED"/>
    <property type="match status" value="1"/>
</dbReference>
<keyword evidence="2" id="KW-0560">Oxidoreductase</keyword>
<sequence>MRAKLLPKFDALDPEVLDDPYPTYARLRAEGPLCRVSPASFGVTRLEHVAPLLRDRRLGNDFPEDNPAFAVAEGAAGRVFRRILPTQDVEEHSRLHRLMVAAFSPRTARGHTDRIRAVVDECLAPALDTGRLDVPGELAFPVAVTVVCELMGLPADARGEIWARAGALAKAFTPFLPEPDRPAADEALAWLRGYVTDVLHERRRRPAGDLVSRMLGELSDDEIVDNLAFLCFTGFETTMNMVSTGCLALARFPGEFARLRADRSLVRTAVEEFVRLDAPIQYTARVTREPVTIGDKTIKEGRSVLLMLGCANHDERAFADPGRLDVGRDPNPHVGFGGGVRGCLGAALARVEGAVVFDALLDRVRALELAGRPVRQPSALFRSYASIPLVVTPS</sequence>